<reference evidence="1 2" key="1">
    <citation type="submission" date="2024-01" db="EMBL/GenBank/DDBJ databases">
        <title>The genome of the rayed Mediterranean limpet Patella caerulea (Linnaeus, 1758).</title>
        <authorList>
            <person name="Anh-Thu Weber A."/>
            <person name="Halstead-Nussloch G."/>
        </authorList>
    </citation>
    <scope>NUCLEOTIDE SEQUENCE [LARGE SCALE GENOMIC DNA]</scope>
    <source>
        <strain evidence="1">AATW-2023a</strain>
        <tissue evidence="1">Whole specimen</tissue>
    </source>
</reference>
<keyword evidence="2" id="KW-1185">Reference proteome</keyword>
<dbReference type="Proteomes" id="UP001347796">
    <property type="component" value="Unassembled WGS sequence"/>
</dbReference>
<gene>
    <name evidence="1" type="ORF">SNE40_019662</name>
</gene>
<dbReference type="EMBL" id="JAZGQO010000014">
    <property type="protein sequence ID" value="KAK6171481.1"/>
    <property type="molecule type" value="Genomic_DNA"/>
</dbReference>
<evidence type="ECO:0000313" key="2">
    <source>
        <dbReference type="Proteomes" id="UP001347796"/>
    </source>
</evidence>
<evidence type="ECO:0000313" key="1">
    <source>
        <dbReference type="EMBL" id="KAK6171481.1"/>
    </source>
</evidence>
<dbReference type="AlphaFoldDB" id="A0AAN8J6V1"/>
<name>A0AAN8J6V1_PATCE</name>
<protein>
    <submittedName>
        <fullName evidence="1">Uncharacterized protein</fullName>
    </submittedName>
</protein>
<comment type="caution">
    <text evidence="1">The sequence shown here is derived from an EMBL/GenBank/DDBJ whole genome shotgun (WGS) entry which is preliminary data.</text>
</comment>
<sequence>MKSDCWKENKKHEIDTYITPVNKALRRMPHAIRDQFKTKVDLMERQGVITTVCIDPMIYYYLVLHKLKYSQSMTCVMVSGIYLLKKIHAFSQPLVHLLECTDGRDFPLAYLNYYSTDLDGTFRVSDYIPVIGEGLTVNEAVKHHDQRFIQRLEQCRQMNVKLNPVKLDLKKNPGFLRWTYSDGLKPDPQKIKAILNMPKPINVQCAENHRDGS</sequence>
<accession>A0AAN8J6V1</accession>
<proteinExistence type="predicted"/>
<organism evidence="1 2">
    <name type="scientific">Patella caerulea</name>
    <name type="common">Rayed Mediterranean limpet</name>
    <dbReference type="NCBI Taxonomy" id="87958"/>
    <lineage>
        <taxon>Eukaryota</taxon>
        <taxon>Metazoa</taxon>
        <taxon>Spiralia</taxon>
        <taxon>Lophotrochozoa</taxon>
        <taxon>Mollusca</taxon>
        <taxon>Gastropoda</taxon>
        <taxon>Patellogastropoda</taxon>
        <taxon>Patelloidea</taxon>
        <taxon>Patellidae</taxon>
        <taxon>Patella</taxon>
    </lineage>
</organism>